<dbReference type="InterPro" id="IPR016187">
    <property type="entry name" value="CTDL_fold"/>
</dbReference>
<gene>
    <name evidence="3" type="ORF">B9Z55_027480</name>
</gene>
<dbReference type="EMBL" id="PDUG01000010">
    <property type="protein sequence ID" value="PIC13897.1"/>
    <property type="molecule type" value="Genomic_DNA"/>
</dbReference>
<organism evidence="3 4">
    <name type="scientific">Caenorhabditis nigoni</name>
    <dbReference type="NCBI Taxonomy" id="1611254"/>
    <lineage>
        <taxon>Eukaryota</taxon>
        <taxon>Metazoa</taxon>
        <taxon>Ecdysozoa</taxon>
        <taxon>Nematoda</taxon>
        <taxon>Chromadorea</taxon>
        <taxon>Rhabditida</taxon>
        <taxon>Rhabditina</taxon>
        <taxon>Rhabditomorpha</taxon>
        <taxon>Rhabditoidea</taxon>
        <taxon>Rhabditidae</taxon>
        <taxon>Peloderinae</taxon>
        <taxon>Caenorhabditis</taxon>
    </lineage>
</organism>
<keyword evidence="4" id="KW-1185">Reference proteome</keyword>
<name>A0A2G5SFT9_9PELO</name>
<feature type="compositionally biased region" description="Gly residues" evidence="1">
    <location>
        <begin position="1"/>
        <end position="10"/>
    </location>
</feature>
<dbReference type="SMART" id="SM00034">
    <property type="entry name" value="CLECT"/>
    <property type="match status" value="1"/>
</dbReference>
<evidence type="ECO:0000313" key="3">
    <source>
        <dbReference type="EMBL" id="PIC13897.1"/>
    </source>
</evidence>
<feature type="compositionally biased region" description="Basic and acidic residues" evidence="1">
    <location>
        <begin position="27"/>
        <end position="37"/>
    </location>
</feature>
<dbReference type="PANTHER" id="PTHR47517:SF2">
    <property type="entry name" value="C-TYPE LECTIN DOMAIN-CONTAINING PROTEIN"/>
    <property type="match status" value="1"/>
</dbReference>
<dbReference type="PROSITE" id="PS50041">
    <property type="entry name" value="C_TYPE_LECTIN_2"/>
    <property type="match status" value="1"/>
</dbReference>
<evidence type="ECO:0000259" key="2">
    <source>
        <dbReference type="PROSITE" id="PS50041"/>
    </source>
</evidence>
<dbReference type="PANTHER" id="PTHR47517">
    <property type="entry name" value="C-TYPE LECTIN-RELATED"/>
    <property type="match status" value="1"/>
</dbReference>
<dbReference type="Proteomes" id="UP000230233">
    <property type="component" value="Unassembled WGS sequence"/>
</dbReference>
<accession>A0A2G5SFT9</accession>
<reference evidence="4" key="1">
    <citation type="submission" date="2017-10" db="EMBL/GenBank/DDBJ databases">
        <title>Rapid genome shrinkage in a self-fertile nematode reveals novel sperm competition proteins.</title>
        <authorList>
            <person name="Yin D."/>
            <person name="Schwarz E.M."/>
            <person name="Thomas C.G."/>
            <person name="Felde R.L."/>
            <person name="Korf I.F."/>
            <person name="Cutter A.D."/>
            <person name="Schartner C.M."/>
            <person name="Ralston E.J."/>
            <person name="Meyer B.J."/>
            <person name="Haag E.S."/>
        </authorList>
    </citation>
    <scope>NUCLEOTIDE SEQUENCE [LARGE SCALE GENOMIC DNA]</scope>
    <source>
        <strain evidence="4">JU1422</strain>
    </source>
</reference>
<dbReference type="OrthoDB" id="10365960at2759"/>
<feature type="compositionally biased region" description="Low complexity" evidence="1">
    <location>
        <begin position="17"/>
        <end position="26"/>
    </location>
</feature>
<feature type="region of interest" description="Disordered" evidence="1">
    <location>
        <begin position="1"/>
        <end position="62"/>
    </location>
</feature>
<evidence type="ECO:0000256" key="1">
    <source>
        <dbReference type="SAM" id="MobiDB-lite"/>
    </source>
</evidence>
<protein>
    <recommendedName>
        <fullName evidence="2">C-type lectin domain-containing protein</fullName>
    </recommendedName>
</protein>
<dbReference type="InterPro" id="IPR001304">
    <property type="entry name" value="C-type_lectin-like"/>
</dbReference>
<dbReference type="SUPFAM" id="SSF56436">
    <property type="entry name" value="C-type lectin-like"/>
    <property type="match status" value="1"/>
</dbReference>
<proteinExistence type="predicted"/>
<dbReference type="Gene3D" id="3.10.100.10">
    <property type="entry name" value="Mannose-Binding Protein A, subunit A"/>
    <property type="match status" value="1"/>
</dbReference>
<dbReference type="InterPro" id="IPR016186">
    <property type="entry name" value="C-type_lectin-like/link_sf"/>
</dbReference>
<dbReference type="CDD" id="cd00037">
    <property type="entry name" value="CLECT"/>
    <property type="match status" value="1"/>
</dbReference>
<dbReference type="AlphaFoldDB" id="A0A2G5SFT9"/>
<sequence>MAIRSYGGGRGWDHSSDSSSWSSESSEGGHGHGHGNDHGNGGRPRPQRPPPGPRPPREKTNCPVDWMLFKRSQGNWCVKVFVGRFNQPQSEAQCALQGAVLSGLQTDEERVKVAEAATKLIHQNGFDQASVWIGAKRKPTCPTVHTCPARDEFYWTDGQTTGTDGFEWALGQPSATFSNVWGHQGCCHMFVFSSGTTSPRWPGIFHGQLDDQYCQEQNVDSNNKMHACGKLAT</sequence>
<evidence type="ECO:0000313" key="4">
    <source>
        <dbReference type="Proteomes" id="UP000230233"/>
    </source>
</evidence>
<feature type="domain" description="C-type lectin" evidence="2">
    <location>
        <begin position="73"/>
        <end position="215"/>
    </location>
</feature>
<comment type="caution">
    <text evidence="3">The sequence shown here is derived from an EMBL/GenBank/DDBJ whole genome shotgun (WGS) entry which is preliminary data.</text>
</comment>